<dbReference type="AlphaFoldDB" id="A0A3L8PSV6"/>
<dbReference type="RefSeq" id="WP_121840217.1">
    <property type="nucleotide sequence ID" value="NZ_ML014819.1"/>
</dbReference>
<comment type="caution">
    <text evidence="1">The sequence shown here is derived from an EMBL/GenBank/DDBJ whole genome shotgun (WGS) entry which is preliminary data.</text>
</comment>
<protein>
    <submittedName>
        <fullName evidence="1">Uncharacterized protein</fullName>
    </submittedName>
</protein>
<dbReference type="Proteomes" id="UP000281474">
    <property type="component" value="Unassembled WGS sequence"/>
</dbReference>
<organism evidence="1 2">
    <name type="scientific">Parashewanella curva</name>
    <dbReference type="NCBI Taxonomy" id="2338552"/>
    <lineage>
        <taxon>Bacteria</taxon>
        <taxon>Pseudomonadati</taxon>
        <taxon>Pseudomonadota</taxon>
        <taxon>Gammaproteobacteria</taxon>
        <taxon>Alteromonadales</taxon>
        <taxon>Shewanellaceae</taxon>
        <taxon>Parashewanella</taxon>
    </lineage>
</organism>
<dbReference type="OrthoDB" id="6264288at2"/>
<sequence>MSVIYEPQPWQYHYGAPRAGRKLWLIKPSEVGVMIPLVLKVAQVYLDADKQHLYFDVSSSYKVRSNAFIALSKLLKNIMQLVENNEE</sequence>
<keyword evidence="2" id="KW-1185">Reference proteome</keyword>
<proteinExistence type="predicted"/>
<accession>A0A3L8PSV6</accession>
<dbReference type="EMBL" id="QZEI01000070">
    <property type="protein sequence ID" value="RLV58481.1"/>
    <property type="molecule type" value="Genomic_DNA"/>
</dbReference>
<name>A0A3L8PSV6_9GAMM</name>
<reference evidence="1 2" key="1">
    <citation type="submission" date="2018-09" db="EMBL/GenBank/DDBJ databases">
        <title>Phylogeny of the Shewanellaceae, and recommendation for two new genera, Pseudoshewanella and Parashewanella.</title>
        <authorList>
            <person name="Wang G."/>
        </authorList>
    </citation>
    <scope>NUCLEOTIDE SEQUENCE [LARGE SCALE GENOMIC DNA]</scope>
    <source>
        <strain evidence="1 2">C51</strain>
    </source>
</reference>
<evidence type="ECO:0000313" key="1">
    <source>
        <dbReference type="EMBL" id="RLV58481.1"/>
    </source>
</evidence>
<gene>
    <name evidence="1" type="ORF">D5018_17170</name>
</gene>
<evidence type="ECO:0000313" key="2">
    <source>
        <dbReference type="Proteomes" id="UP000281474"/>
    </source>
</evidence>